<dbReference type="PANTHER" id="PTHR47911:SF1">
    <property type="entry name" value="OS06G0664400 PROTEIN"/>
    <property type="match status" value="1"/>
</dbReference>
<dbReference type="AlphaFoldDB" id="A0AA88USQ5"/>
<reference evidence="2" key="1">
    <citation type="submission" date="2022-12" db="EMBL/GenBank/DDBJ databases">
        <title>Draft genome assemblies for two species of Escallonia (Escalloniales).</title>
        <authorList>
            <person name="Chanderbali A."/>
            <person name="Dervinis C."/>
            <person name="Anghel I."/>
            <person name="Soltis D."/>
            <person name="Soltis P."/>
            <person name="Zapata F."/>
        </authorList>
    </citation>
    <scope>NUCLEOTIDE SEQUENCE</scope>
    <source>
        <strain evidence="2">UCBG92.1500</strain>
        <tissue evidence="2">Leaf</tissue>
    </source>
</reference>
<evidence type="ECO:0000313" key="3">
    <source>
        <dbReference type="Proteomes" id="UP001187471"/>
    </source>
</evidence>
<evidence type="ECO:0000313" key="2">
    <source>
        <dbReference type="EMBL" id="KAK2991828.1"/>
    </source>
</evidence>
<comment type="caution">
    <text evidence="2">The sequence shown here is derived from an EMBL/GenBank/DDBJ whole genome shotgun (WGS) entry which is preliminary data.</text>
</comment>
<feature type="non-terminal residue" evidence="2">
    <location>
        <position position="1"/>
    </location>
</feature>
<feature type="compositionally biased region" description="Low complexity" evidence="1">
    <location>
        <begin position="93"/>
        <end position="108"/>
    </location>
</feature>
<gene>
    <name evidence="2" type="ORF">RJ640_006388</name>
</gene>
<evidence type="ECO:0008006" key="4">
    <source>
        <dbReference type="Google" id="ProtNLM"/>
    </source>
</evidence>
<accession>A0AA88USQ5</accession>
<feature type="compositionally biased region" description="Pro residues" evidence="1">
    <location>
        <begin position="115"/>
        <end position="125"/>
    </location>
</feature>
<name>A0AA88USQ5_9ASTE</name>
<feature type="compositionally biased region" description="Basic residues" evidence="1">
    <location>
        <begin position="262"/>
        <end position="274"/>
    </location>
</feature>
<dbReference type="EMBL" id="JAVXUO010000467">
    <property type="protein sequence ID" value="KAK2991828.1"/>
    <property type="molecule type" value="Genomic_DNA"/>
</dbReference>
<evidence type="ECO:0000256" key="1">
    <source>
        <dbReference type="SAM" id="MobiDB-lite"/>
    </source>
</evidence>
<sequence>MRRSLGKLPNPATLANATKQIFLLSSSSSSAYSTSSGGGGRGRGTPNFNFVASTLGKPNPDTISEEEEEEPPIPSGLGHGRGKPLPSIPPIHPSFAAAPRVSSSPSAGRGRGATVPPPQPTPGQEPPQNSGPRKPIFFLTEDVPQDSPPHSNISAPKPPLFANRVRNPEDSDLPTSILSALSGAGRGKPVEPSSGVAVEKVKEQNRHIRPRRKDSNASAESDESKSGYKKKVAMLRQGADGGLDDRGGRGGRGRGFKERGRGRGFRGGRGRRNVGGRGVGGSDDDNEDDLFLGDDADGERLANKLGPEKMNQLVEAFDEMSSRVLPSPMDDAFIDAMHTNYMIECEPEYLMEEFGTNPDIHEKPPIPLREALEKMKPFLMAYEGIKDQQEWERQVEGGGLSSEVPSIGDRLEDNVAKSVGVLVGVVPGTSHSCLEYQDVMKETMEKVPIIKELVDYYSGPDRVTAKRQQEELERVAKTLPQSADASVKRFADRAVLSLQSNPGWGFDKKCQFMDKLVWEVSQHY</sequence>
<proteinExistence type="predicted"/>
<protein>
    <recommendedName>
        <fullName evidence="4">Hydroxyproline-rich glycoprotein family protein</fullName>
    </recommendedName>
</protein>
<dbReference type="Proteomes" id="UP001187471">
    <property type="component" value="Unassembled WGS sequence"/>
</dbReference>
<dbReference type="PANTHER" id="PTHR47911">
    <property type="entry name" value="HYDROXYPROLINE-RICH GLYCOPROTEIN-LIKE"/>
    <property type="match status" value="1"/>
</dbReference>
<feature type="compositionally biased region" description="Low complexity" evidence="1">
    <location>
        <begin position="26"/>
        <end position="35"/>
    </location>
</feature>
<keyword evidence="3" id="KW-1185">Reference proteome</keyword>
<organism evidence="2 3">
    <name type="scientific">Escallonia rubra</name>
    <dbReference type="NCBI Taxonomy" id="112253"/>
    <lineage>
        <taxon>Eukaryota</taxon>
        <taxon>Viridiplantae</taxon>
        <taxon>Streptophyta</taxon>
        <taxon>Embryophyta</taxon>
        <taxon>Tracheophyta</taxon>
        <taxon>Spermatophyta</taxon>
        <taxon>Magnoliopsida</taxon>
        <taxon>eudicotyledons</taxon>
        <taxon>Gunneridae</taxon>
        <taxon>Pentapetalae</taxon>
        <taxon>asterids</taxon>
        <taxon>campanulids</taxon>
        <taxon>Escalloniales</taxon>
        <taxon>Escalloniaceae</taxon>
        <taxon>Escallonia</taxon>
    </lineage>
</organism>
<feature type="region of interest" description="Disordered" evidence="1">
    <location>
        <begin position="26"/>
        <end position="288"/>
    </location>
</feature>